<keyword evidence="3" id="KW-1185">Reference proteome</keyword>
<dbReference type="InterPro" id="IPR059214">
    <property type="entry name" value="MSC_0882-like"/>
</dbReference>
<protein>
    <submittedName>
        <fullName evidence="2">Uncharacterized protein</fullName>
    </submittedName>
</protein>
<dbReference type="EMBL" id="JALNTZ010003835">
    <property type="protein sequence ID" value="KAJ3615885.1"/>
    <property type="molecule type" value="Genomic_DNA"/>
</dbReference>
<evidence type="ECO:0000313" key="3">
    <source>
        <dbReference type="Proteomes" id="UP001168821"/>
    </source>
</evidence>
<keyword evidence="1" id="KW-0812">Transmembrane</keyword>
<keyword evidence="1" id="KW-0472">Membrane</keyword>
<accession>A0AA38HHD7</accession>
<comment type="caution">
    <text evidence="2">The sequence shown here is derived from an EMBL/GenBank/DDBJ whole genome shotgun (WGS) entry which is preliminary data.</text>
</comment>
<name>A0AA38HHD7_9CUCU</name>
<sequence length="344" mass="40320">MDQNMMYQQQLLDQQQSMMNPAMNNQYSMNQQMNSQPSNPQYIPQPQFVPTPQSTMEYQKQIIEEKNSGFAAPQQQMIMPRRTQPVSRRHNNVPINYENGRQQQTLDFSRSQPVEYGHYQEPRELERINQDFQYYQQIRQQQVPHNYPVQQQLAQHPMYEYAAPQQIVQPQQPEQIRYEQYYSPEPDYGYQNYPSQAAAFAEFEGPFQQHLQQKRVVNVLPNQIAKEVRSEKMRVAIMMIIGLAGIVLASIFLAGYYKMVNLDAATQATTRFAGFSFQQIPFPFVSIVFLIVAAFLFFLGATDYSLLYANVKKYERDLIAGKESIPYFITRNYRNILSRGVYVT</sequence>
<dbReference type="Proteomes" id="UP001168821">
    <property type="component" value="Unassembled WGS sequence"/>
</dbReference>
<reference evidence="2" key="1">
    <citation type="journal article" date="2023" name="G3 (Bethesda)">
        <title>Whole genome assemblies of Zophobas morio and Tenebrio molitor.</title>
        <authorList>
            <person name="Kaur S."/>
            <person name="Stinson S.A."/>
            <person name="diCenzo G.C."/>
        </authorList>
    </citation>
    <scope>NUCLEOTIDE SEQUENCE</scope>
    <source>
        <strain evidence="2">QUZm001</strain>
    </source>
</reference>
<evidence type="ECO:0000313" key="2">
    <source>
        <dbReference type="EMBL" id="KAJ3615885.1"/>
    </source>
</evidence>
<feature type="transmembrane region" description="Helical" evidence="1">
    <location>
        <begin position="284"/>
        <end position="307"/>
    </location>
</feature>
<proteinExistence type="predicted"/>
<dbReference type="AlphaFoldDB" id="A0AA38HHD7"/>
<dbReference type="NCBIfam" id="NF045846">
    <property type="entry name" value="MSC0882_dom"/>
    <property type="match status" value="1"/>
</dbReference>
<evidence type="ECO:0000256" key="1">
    <source>
        <dbReference type="SAM" id="Phobius"/>
    </source>
</evidence>
<keyword evidence="1" id="KW-1133">Transmembrane helix</keyword>
<feature type="transmembrane region" description="Helical" evidence="1">
    <location>
        <begin position="235"/>
        <end position="257"/>
    </location>
</feature>
<gene>
    <name evidence="2" type="ORF">Zmor_012225</name>
</gene>
<organism evidence="2 3">
    <name type="scientific">Zophobas morio</name>
    <dbReference type="NCBI Taxonomy" id="2755281"/>
    <lineage>
        <taxon>Eukaryota</taxon>
        <taxon>Metazoa</taxon>
        <taxon>Ecdysozoa</taxon>
        <taxon>Arthropoda</taxon>
        <taxon>Hexapoda</taxon>
        <taxon>Insecta</taxon>
        <taxon>Pterygota</taxon>
        <taxon>Neoptera</taxon>
        <taxon>Endopterygota</taxon>
        <taxon>Coleoptera</taxon>
        <taxon>Polyphaga</taxon>
        <taxon>Cucujiformia</taxon>
        <taxon>Tenebrionidae</taxon>
        <taxon>Zophobas</taxon>
    </lineage>
</organism>